<sequence>MSHPGSAPEPHTSAVAGRLNWLRAGVLGANDGIVSTAGLVIGVAAVNASATGAIMVAGVAGIVSGAVSMALGEYVSVSTQRDTEKALIAKESFELENYPDQEFAELVGLYRHRGLSKETATKVARELTEHDALGSHLHIELGIDADELTSPWQAAAASAVSFTLGAILPVLAILLMPVPAWRIPLTFAVVLVALGLTGLVSARLGGAPRGRAVVRLLVGGGLGMAITYGIGTLLGVGGS</sequence>
<dbReference type="InterPro" id="IPR008217">
    <property type="entry name" value="Ccc1_fam"/>
</dbReference>
<dbReference type="GO" id="GO:0005384">
    <property type="term" value="F:manganese ion transmembrane transporter activity"/>
    <property type="evidence" value="ECO:0007669"/>
    <property type="project" value="InterPro"/>
</dbReference>
<evidence type="ECO:0000256" key="3">
    <source>
        <dbReference type="ARBA" id="ARBA00022989"/>
    </source>
</evidence>
<evidence type="ECO:0000256" key="5">
    <source>
        <dbReference type="SAM" id="Phobius"/>
    </source>
</evidence>
<dbReference type="GO" id="GO:0012505">
    <property type="term" value="C:endomembrane system"/>
    <property type="evidence" value="ECO:0007669"/>
    <property type="project" value="UniProtKB-SubCell"/>
</dbReference>
<accession>A0A1G6GI35</accession>
<dbReference type="EMBL" id="FMYF01000003">
    <property type="protein sequence ID" value="SDB80826.1"/>
    <property type="molecule type" value="Genomic_DNA"/>
</dbReference>
<proteinExistence type="predicted"/>
<organism evidence="6 7">
    <name type="scientific">Raineyella antarctica</name>
    <dbReference type="NCBI Taxonomy" id="1577474"/>
    <lineage>
        <taxon>Bacteria</taxon>
        <taxon>Bacillati</taxon>
        <taxon>Actinomycetota</taxon>
        <taxon>Actinomycetes</taxon>
        <taxon>Propionibacteriales</taxon>
        <taxon>Propionibacteriaceae</taxon>
        <taxon>Raineyella</taxon>
    </lineage>
</organism>
<feature type="transmembrane region" description="Helical" evidence="5">
    <location>
        <begin position="154"/>
        <end position="175"/>
    </location>
</feature>
<feature type="transmembrane region" description="Helical" evidence="5">
    <location>
        <begin position="212"/>
        <end position="236"/>
    </location>
</feature>
<dbReference type="CDD" id="cd02432">
    <property type="entry name" value="Nodulin-21_like_1"/>
    <property type="match status" value="1"/>
</dbReference>
<evidence type="ECO:0000313" key="7">
    <source>
        <dbReference type="Proteomes" id="UP000199086"/>
    </source>
</evidence>
<keyword evidence="3 5" id="KW-1133">Transmembrane helix</keyword>
<dbReference type="Proteomes" id="UP000199086">
    <property type="component" value="Unassembled WGS sequence"/>
</dbReference>
<dbReference type="OrthoDB" id="188924at2"/>
<gene>
    <name evidence="6" type="ORF">GA0111570_103139</name>
</gene>
<evidence type="ECO:0000256" key="4">
    <source>
        <dbReference type="ARBA" id="ARBA00023136"/>
    </source>
</evidence>
<keyword evidence="2 5" id="KW-0812">Transmembrane</keyword>
<reference evidence="6 7" key="1">
    <citation type="submission" date="2016-06" db="EMBL/GenBank/DDBJ databases">
        <authorList>
            <person name="Olsen C.W."/>
            <person name="Carey S."/>
            <person name="Hinshaw L."/>
            <person name="Karasin A.I."/>
        </authorList>
    </citation>
    <scope>NUCLEOTIDE SEQUENCE [LARGE SCALE GENOMIC DNA]</scope>
    <source>
        <strain evidence="6 7">LZ-22</strain>
    </source>
</reference>
<dbReference type="AlphaFoldDB" id="A0A1G6GI35"/>
<dbReference type="Pfam" id="PF01988">
    <property type="entry name" value="VIT1"/>
    <property type="match status" value="1"/>
</dbReference>
<dbReference type="GO" id="GO:0030026">
    <property type="term" value="P:intracellular manganese ion homeostasis"/>
    <property type="evidence" value="ECO:0007669"/>
    <property type="project" value="InterPro"/>
</dbReference>
<protein>
    <submittedName>
        <fullName evidence="6">Predicted Fe2+/Mn2+ transporter, VIT1/CCC1 family</fullName>
    </submittedName>
</protein>
<feature type="transmembrane region" description="Helical" evidence="5">
    <location>
        <begin position="181"/>
        <end position="200"/>
    </location>
</feature>
<keyword evidence="7" id="KW-1185">Reference proteome</keyword>
<dbReference type="PANTHER" id="PTHR31851">
    <property type="entry name" value="FE(2+)/MN(2+) TRANSPORTER PCL1"/>
    <property type="match status" value="1"/>
</dbReference>
<dbReference type="STRING" id="1577474.GA0111570_103139"/>
<comment type="subcellular location">
    <subcellularLocation>
        <location evidence="1">Endomembrane system</location>
        <topology evidence="1">Multi-pass membrane protein</topology>
    </subcellularLocation>
</comment>
<evidence type="ECO:0000256" key="2">
    <source>
        <dbReference type="ARBA" id="ARBA00022692"/>
    </source>
</evidence>
<name>A0A1G6GI35_9ACTN</name>
<keyword evidence="4 5" id="KW-0472">Membrane</keyword>
<evidence type="ECO:0000256" key="1">
    <source>
        <dbReference type="ARBA" id="ARBA00004127"/>
    </source>
</evidence>
<evidence type="ECO:0000313" key="6">
    <source>
        <dbReference type="EMBL" id="SDB80826.1"/>
    </source>
</evidence>
<feature type="transmembrane region" description="Helical" evidence="5">
    <location>
        <begin position="21"/>
        <end position="46"/>
    </location>
</feature>
<feature type="transmembrane region" description="Helical" evidence="5">
    <location>
        <begin position="52"/>
        <end position="71"/>
    </location>
</feature>